<dbReference type="Gene3D" id="2.60.40.1220">
    <property type="match status" value="1"/>
</dbReference>
<dbReference type="EMBL" id="LFVU01000001">
    <property type="protein sequence ID" value="KMT23341.1"/>
    <property type="molecule type" value="Genomic_DNA"/>
</dbReference>
<dbReference type="PATRIC" id="fig|1121307.3.peg.2534"/>
<dbReference type="Pfam" id="PF13205">
    <property type="entry name" value="Big_5"/>
    <property type="match status" value="1"/>
</dbReference>
<keyword evidence="5" id="KW-1185">Reference proteome</keyword>
<evidence type="ECO:0000313" key="4">
    <source>
        <dbReference type="EMBL" id="KMT23341.1"/>
    </source>
</evidence>
<evidence type="ECO:0000259" key="3">
    <source>
        <dbReference type="Pfam" id="PF13205"/>
    </source>
</evidence>
<dbReference type="AlphaFoldDB" id="A0A0J8G6X5"/>
<evidence type="ECO:0000313" key="5">
    <source>
        <dbReference type="Proteomes" id="UP000036756"/>
    </source>
</evidence>
<evidence type="ECO:0000256" key="2">
    <source>
        <dbReference type="SAM" id="SignalP"/>
    </source>
</evidence>
<comment type="caution">
    <text evidence="4">The sequence shown here is derived from an EMBL/GenBank/DDBJ whole genome shotgun (WGS) entry which is preliminary data.</text>
</comment>
<name>A0A0J8G6X5_CLOCY</name>
<organism evidence="4 5">
    <name type="scientific">Clostridium cylindrosporum DSM 605</name>
    <dbReference type="NCBI Taxonomy" id="1121307"/>
    <lineage>
        <taxon>Bacteria</taxon>
        <taxon>Bacillati</taxon>
        <taxon>Bacillota</taxon>
        <taxon>Clostridia</taxon>
        <taxon>Eubacteriales</taxon>
        <taxon>Clostridiaceae</taxon>
        <taxon>Clostridium</taxon>
    </lineage>
</organism>
<accession>A0A0J8G6X5</accession>
<feature type="domain" description="SbsA Ig-like" evidence="3">
    <location>
        <begin position="185"/>
        <end position="263"/>
    </location>
</feature>
<dbReference type="Proteomes" id="UP000036756">
    <property type="component" value="Unassembled WGS sequence"/>
</dbReference>
<gene>
    <name evidence="4" type="ORF">CLCY_8c00780</name>
</gene>
<protein>
    <recommendedName>
        <fullName evidence="3">SbsA Ig-like domain-containing protein</fullName>
    </recommendedName>
</protein>
<dbReference type="STRING" id="1121307.CLCY_8c00780"/>
<proteinExistence type="predicted"/>
<sequence>MIYKSKKVVGACLLSAMTLMSIASATQSISEVKVVKAGVREDSLAVHYKIEHLRSSLKKNYLGLKNVGQWQKYIKEARALNAKLPNGSTKTKYAERINTAEALVNAAARVNQLEFSMDKNAHVMANVPQWGEYVDLAIEDLEKVDINQYEAQYNSLVDRLEKRILDIYEILGLDIEIPDAVIEKATPDKITITFGEAIKSSESDIKDSIIVNVDNTEVAVKSAIISEDGLSISITLNKPVTAGQAVTVTLKEDGSIEDKNGNGIYTDIPVEVDNLL</sequence>
<reference evidence="4 5" key="1">
    <citation type="submission" date="2015-06" db="EMBL/GenBank/DDBJ databases">
        <title>Draft genome sequence of the purine-degrading Clostridium cylindrosporum HC-1 (DSM 605).</title>
        <authorList>
            <person name="Poehlein A."/>
            <person name="Schiel-Bengelsdorf B."/>
            <person name="Bengelsdorf F."/>
            <person name="Daniel R."/>
            <person name="Duerre P."/>
        </authorList>
    </citation>
    <scope>NUCLEOTIDE SEQUENCE [LARGE SCALE GENOMIC DNA]</scope>
    <source>
        <strain evidence="4 5">DSM 605</strain>
    </source>
</reference>
<dbReference type="InterPro" id="IPR014755">
    <property type="entry name" value="Cu-Rt/internalin_Ig-like"/>
</dbReference>
<feature type="signal peptide" evidence="2">
    <location>
        <begin position="1"/>
        <end position="25"/>
    </location>
</feature>
<dbReference type="InterPro" id="IPR032812">
    <property type="entry name" value="SbsA_Ig"/>
</dbReference>
<evidence type="ECO:0000256" key="1">
    <source>
        <dbReference type="ARBA" id="ARBA00022729"/>
    </source>
</evidence>
<dbReference type="RefSeq" id="WP_048569157.1">
    <property type="nucleotide sequence ID" value="NZ_LFVU01000001.1"/>
</dbReference>
<keyword evidence="1 2" id="KW-0732">Signal</keyword>
<feature type="chain" id="PRO_5005298051" description="SbsA Ig-like domain-containing protein" evidence="2">
    <location>
        <begin position="26"/>
        <end position="276"/>
    </location>
</feature>